<dbReference type="AlphaFoldDB" id="A0A1I3FEF0"/>
<dbReference type="OrthoDB" id="9802624at2"/>
<dbReference type="PANTHER" id="PTHR30502">
    <property type="entry name" value="2-KETO-3-DEOXY-L-RHAMNONATE ALDOLASE"/>
    <property type="match status" value="1"/>
</dbReference>
<dbReference type="InterPro" id="IPR015813">
    <property type="entry name" value="Pyrv/PenolPyrv_kinase-like_dom"/>
</dbReference>
<evidence type="ECO:0000256" key="1">
    <source>
        <dbReference type="ARBA" id="ARBA00005568"/>
    </source>
</evidence>
<dbReference type="SUPFAM" id="SSF51621">
    <property type="entry name" value="Phosphoenolpyruvate/pyruvate domain"/>
    <property type="match status" value="1"/>
</dbReference>
<dbReference type="Gene3D" id="3.20.20.60">
    <property type="entry name" value="Phosphoenolpyruvate-binding domains"/>
    <property type="match status" value="1"/>
</dbReference>
<dbReference type="EMBL" id="FOQH01000004">
    <property type="protein sequence ID" value="SFI09588.1"/>
    <property type="molecule type" value="Genomic_DNA"/>
</dbReference>
<evidence type="ECO:0000256" key="2">
    <source>
        <dbReference type="ARBA" id="ARBA00022723"/>
    </source>
</evidence>
<name>A0A1I3FEF0_9RHOB</name>
<dbReference type="Pfam" id="PF03328">
    <property type="entry name" value="HpcH_HpaI"/>
    <property type="match status" value="1"/>
</dbReference>
<dbReference type="GO" id="GO:0046872">
    <property type="term" value="F:metal ion binding"/>
    <property type="evidence" value="ECO:0007669"/>
    <property type="project" value="UniProtKB-KW"/>
</dbReference>
<organism evidence="5 6">
    <name type="scientific">Albimonas pacifica</name>
    <dbReference type="NCBI Taxonomy" id="1114924"/>
    <lineage>
        <taxon>Bacteria</taxon>
        <taxon>Pseudomonadati</taxon>
        <taxon>Pseudomonadota</taxon>
        <taxon>Alphaproteobacteria</taxon>
        <taxon>Rhodobacterales</taxon>
        <taxon>Paracoccaceae</taxon>
        <taxon>Albimonas</taxon>
    </lineage>
</organism>
<dbReference type="STRING" id="1114924.SAMN05216258_104231"/>
<dbReference type="GO" id="GO:0016832">
    <property type="term" value="F:aldehyde-lyase activity"/>
    <property type="evidence" value="ECO:0007669"/>
    <property type="project" value="TreeGrafter"/>
</dbReference>
<feature type="domain" description="HpcH/HpaI aldolase/citrate lyase" evidence="4">
    <location>
        <begin position="18"/>
        <end position="226"/>
    </location>
</feature>
<evidence type="ECO:0000259" key="4">
    <source>
        <dbReference type="Pfam" id="PF03328"/>
    </source>
</evidence>
<reference evidence="5 6" key="1">
    <citation type="submission" date="2016-10" db="EMBL/GenBank/DDBJ databases">
        <authorList>
            <person name="de Groot N.N."/>
        </authorList>
    </citation>
    <scope>NUCLEOTIDE SEQUENCE [LARGE SCALE GENOMIC DNA]</scope>
    <source>
        <strain evidence="5 6">CGMCC 1.11030</strain>
    </source>
</reference>
<keyword evidence="6" id="KW-1185">Reference proteome</keyword>
<protein>
    <submittedName>
        <fullName evidence="5">4-hydroxy-2-oxoheptanedioate aldolase</fullName>
    </submittedName>
</protein>
<evidence type="ECO:0000256" key="3">
    <source>
        <dbReference type="ARBA" id="ARBA00023239"/>
    </source>
</evidence>
<sequence>MKFRDKLADPARALSIQFATIPSPVVTQAIAAAGADGVLIDMEHGAVDWATCHAMIAATQGFDCSPAVRISKIDEAECKRALDMGAEGICFPFVNTPEDAARCVAALRYPPEGTRGWGPFLASSRWDAPLFDYQPRFGDRPYGYFTLETAQAAENAQAILATPGVDIAVMAAFDLSSDLGLAGRFDHPDFLAAAKKIEDAALAAGVPLAGGARDEAQIRAMKARGYRIFANFDVLMLKAAAAAQAGWVRG</sequence>
<comment type="similarity">
    <text evidence="1">Belongs to the HpcH/HpaI aldolase family.</text>
</comment>
<dbReference type="Proteomes" id="UP000199377">
    <property type="component" value="Unassembled WGS sequence"/>
</dbReference>
<accession>A0A1I3FEF0</accession>
<dbReference type="InterPro" id="IPR040442">
    <property type="entry name" value="Pyrv_kinase-like_dom_sf"/>
</dbReference>
<keyword evidence="2" id="KW-0479">Metal-binding</keyword>
<proteinExistence type="inferred from homology"/>
<gene>
    <name evidence="5" type="ORF">SAMN05216258_104231</name>
</gene>
<dbReference type="InterPro" id="IPR050251">
    <property type="entry name" value="HpcH-HpaI_aldolase"/>
</dbReference>
<dbReference type="GO" id="GO:0005737">
    <property type="term" value="C:cytoplasm"/>
    <property type="evidence" value="ECO:0007669"/>
    <property type="project" value="TreeGrafter"/>
</dbReference>
<dbReference type="RefSeq" id="WP_092859525.1">
    <property type="nucleotide sequence ID" value="NZ_FOQH01000004.1"/>
</dbReference>
<keyword evidence="3" id="KW-0456">Lyase</keyword>
<dbReference type="InterPro" id="IPR005000">
    <property type="entry name" value="Aldolase/citrate-lyase_domain"/>
</dbReference>
<evidence type="ECO:0000313" key="6">
    <source>
        <dbReference type="Proteomes" id="UP000199377"/>
    </source>
</evidence>
<evidence type="ECO:0000313" key="5">
    <source>
        <dbReference type="EMBL" id="SFI09588.1"/>
    </source>
</evidence>
<dbReference type="PANTHER" id="PTHR30502:SF0">
    <property type="entry name" value="PHOSPHOENOLPYRUVATE CARBOXYLASE FAMILY PROTEIN"/>
    <property type="match status" value="1"/>
</dbReference>